<protein>
    <submittedName>
        <fullName evidence="6">Farnesyl pyrophosphate synthetase, putative</fullName>
    </submittedName>
</protein>
<dbReference type="GO" id="GO:0045337">
    <property type="term" value="P:farnesyl diphosphate biosynthetic process"/>
    <property type="evidence" value="ECO:0007669"/>
    <property type="project" value="TreeGrafter"/>
</dbReference>
<feature type="region of interest" description="Disordered" evidence="5">
    <location>
        <begin position="102"/>
        <end position="125"/>
    </location>
</feature>
<dbReference type="OrthoDB" id="10257492at2759"/>
<evidence type="ECO:0000313" key="7">
    <source>
        <dbReference type="Proteomes" id="UP000030747"/>
    </source>
</evidence>
<dbReference type="InterPro" id="IPR039702">
    <property type="entry name" value="FPS1-like"/>
</dbReference>
<dbReference type="EMBL" id="HG675163">
    <property type="protein sequence ID" value="CDJ40459.1"/>
    <property type="molecule type" value="Genomic_DNA"/>
</dbReference>
<name>U6KVU7_EIMTE</name>
<evidence type="ECO:0000256" key="5">
    <source>
        <dbReference type="SAM" id="MobiDB-lite"/>
    </source>
</evidence>
<dbReference type="OMA" id="ICANCEL"/>
<dbReference type="SFLD" id="SFLDS00005">
    <property type="entry name" value="Isoprenoid_Synthase_Type_I"/>
    <property type="match status" value="1"/>
</dbReference>
<reference evidence="6" key="1">
    <citation type="submission" date="2013-10" db="EMBL/GenBank/DDBJ databases">
        <title>Genomic analysis of the causative agents of coccidiosis in chickens.</title>
        <authorList>
            <person name="Reid A.J."/>
            <person name="Blake D."/>
            <person name="Billington K."/>
            <person name="Browne H."/>
            <person name="Dunn M."/>
            <person name="Hung S."/>
            <person name="Kawahara F."/>
            <person name="Miranda-Saavedra D."/>
            <person name="Mourier T."/>
            <person name="Nagra H."/>
            <person name="Otto T.D."/>
            <person name="Rawlings N."/>
            <person name="Sanchez A."/>
            <person name="Sanders M."/>
            <person name="Subramaniam C."/>
            <person name="Tay Y."/>
            <person name="Dear P."/>
            <person name="Doerig C."/>
            <person name="Gruber A."/>
            <person name="Parkinson J."/>
            <person name="Shirley M."/>
            <person name="Wan K.L."/>
            <person name="Berriman M."/>
            <person name="Tomley F."/>
            <person name="Pain A."/>
        </authorList>
    </citation>
    <scope>NUCLEOTIDE SEQUENCE [LARGE SCALE GENOMIC DNA]</scope>
    <source>
        <strain evidence="6">Houghton</strain>
    </source>
</reference>
<evidence type="ECO:0000256" key="3">
    <source>
        <dbReference type="ARBA" id="ARBA00022723"/>
    </source>
</evidence>
<gene>
    <name evidence="6" type="ORF">ETH_00019475</name>
</gene>
<dbReference type="GO" id="GO:0004161">
    <property type="term" value="F:dimethylallyltranstransferase activity"/>
    <property type="evidence" value="ECO:0007669"/>
    <property type="project" value="TreeGrafter"/>
</dbReference>
<accession>U6KVU7</accession>
<dbReference type="RefSeq" id="XP_013231209.1">
    <property type="nucleotide sequence ID" value="XM_013375755.1"/>
</dbReference>
<dbReference type="InterPro" id="IPR008949">
    <property type="entry name" value="Isoprenoid_synthase_dom_sf"/>
</dbReference>
<dbReference type="PANTHER" id="PTHR11525">
    <property type="entry name" value="FARNESYL-PYROPHOSPHATE SYNTHETASE"/>
    <property type="match status" value="1"/>
</dbReference>
<evidence type="ECO:0000256" key="1">
    <source>
        <dbReference type="ARBA" id="ARBA00001946"/>
    </source>
</evidence>
<reference evidence="6" key="2">
    <citation type="submission" date="2013-10" db="EMBL/GenBank/DDBJ databases">
        <authorList>
            <person name="Aslett M."/>
        </authorList>
    </citation>
    <scope>NUCLEOTIDE SEQUENCE [LARGE SCALE GENOMIC DNA]</scope>
    <source>
        <strain evidence="6">Houghton</strain>
    </source>
</reference>
<keyword evidence="2" id="KW-0808">Transferase</keyword>
<organism evidence="6 7">
    <name type="scientific">Eimeria tenella</name>
    <name type="common">Coccidian parasite</name>
    <dbReference type="NCBI Taxonomy" id="5802"/>
    <lineage>
        <taxon>Eukaryota</taxon>
        <taxon>Sar</taxon>
        <taxon>Alveolata</taxon>
        <taxon>Apicomplexa</taxon>
        <taxon>Conoidasida</taxon>
        <taxon>Coccidia</taxon>
        <taxon>Eucoccidiorida</taxon>
        <taxon>Eimeriorina</taxon>
        <taxon>Eimeriidae</taxon>
        <taxon>Eimeria</taxon>
    </lineage>
</organism>
<dbReference type="InterPro" id="IPR000092">
    <property type="entry name" value="Polyprenyl_synt"/>
</dbReference>
<dbReference type="SUPFAM" id="SSF48576">
    <property type="entry name" value="Terpenoid synthases"/>
    <property type="match status" value="1"/>
</dbReference>
<dbReference type="PANTHER" id="PTHR11525:SF0">
    <property type="entry name" value="FARNESYL PYROPHOSPHATE SYNTHASE"/>
    <property type="match status" value="1"/>
</dbReference>
<dbReference type="AlphaFoldDB" id="U6KVU7"/>
<dbReference type="InterPro" id="IPR033749">
    <property type="entry name" value="Polyprenyl_synt_CS"/>
</dbReference>
<evidence type="ECO:0000256" key="4">
    <source>
        <dbReference type="ARBA" id="ARBA00022842"/>
    </source>
</evidence>
<keyword evidence="3" id="KW-0479">Metal-binding</keyword>
<proteinExistence type="predicted"/>
<dbReference type="PROSITE" id="PS00723">
    <property type="entry name" value="POLYPRENYL_SYNTHASE_1"/>
    <property type="match status" value="1"/>
</dbReference>
<evidence type="ECO:0000313" key="6">
    <source>
        <dbReference type="EMBL" id="CDJ40459.1"/>
    </source>
</evidence>
<dbReference type="VEuPathDB" id="ToxoDB:ETH2_1224200"/>
<comment type="cofactor">
    <cofactor evidence="1">
        <name>Mg(2+)</name>
        <dbReference type="ChEBI" id="CHEBI:18420"/>
    </cofactor>
</comment>
<dbReference type="GO" id="GO:0005737">
    <property type="term" value="C:cytoplasm"/>
    <property type="evidence" value="ECO:0007669"/>
    <property type="project" value="TreeGrafter"/>
</dbReference>
<dbReference type="Pfam" id="PF00348">
    <property type="entry name" value="polyprenyl_synt"/>
    <property type="match status" value="1"/>
</dbReference>
<dbReference type="Proteomes" id="UP000030747">
    <property type="component" value="Unassembled WGS sequence"/>
</dbReference>
<keyword evidence="4" id="KW-0460">Magnesium</keyword>
<sequence length="544" mass="58676">MMLVRRLLPRCISSLSLLPYTWPRQPANSTAKCGHVGQLPEKSDKRGLFAPARSATVGNYVPKALSAIKANILSPHACYVDNYSLAKPAGAVATAQSTAKAAADESATEQPLSHAGEVKGDSGASATADPADVCWKEGMPCVSSIYVDIKRDQQRFLRMLTPMKGALLERIMACAPQEEAYALTQYFSRVIDYNCVGGKLLRGLLTVYASLAANREIRFVQLKGSAAAAAAPAFSQTGATCGTVARPVTISGGRNPAAPGSADDSFAAGEAALDKAFGSELCVLGWAVELLQAAFLVADDQMDGAFTRRGKACWYRRPEVGPANAINDAVFLIYSVHQLLRKFLGDHPAYGPCTELLQNVAFNTVLGQHLDTNGHVNMLLLQQHQRSCVSIDVDKGDCCQPNLFVGLRHSGVSDFSLLAKVEEICLCTGDYFQAQDDFLDCFGCPDALGKAGSDIREGKCSWPLVEALAAAKPREAADLLEAYGRPDGEEVVRELYKQLGVRERFKLYEDSSRRKILRLVDGLSHPGIQSYFAALLQLLHGRPK</sequence>
<evidence type="ECO:0000256" key="2">
    <source>
        <dbReference type="ARBA" id="ARBA00022679"/>
    </source>
</evidence>
<keyword evidence="7" id="KW-1185">Reference proteome</keyword>
<dbReference type="GeneID" id="25253024"/>
<dbReference type="GO" id="GO:0046872">
    <property type="term" value="F:metal ion binding"/>
    <property type="evidence" value="ECO:0007669"/>
    <property type="project" value="UniProtKB-KW"/>
</dbReference>
<dbReference type="GO" id="GO:0004337">
    <property type="term" value="F:(2E,6E)-farnesyl diphosphate synthase activity"/>
    <property type="evidence" value="ECO:0007669"/>
    <property type="project" value="TreeGrafter"/>
</dbReference>
<dbReference type="VEuPathDB" id="ToxoDB:ETH_00019475"/>
<dbReference type="Gene3D" id="1.10.600.10">
    <property type="entry name" value="Farnesyl Diphosphate Synthase"/>
    <property type="match status" value="2"/>
</dbReference>